<evidence type="ECO:0000313" key="1">
    <source>
        <dbReference type="EMBL" id="DAD71043.1"/>
    </source>
</evidence>
<organism evidence="1">
    <name type="scientific">Siphoviridae sp. ct5d86</name>
    <dbReference type="NCBI Taxonomy" id="2827561"/>
    <lineage>
        <taxon>Viruses</taxon>
        <taxon>Duplodnaviria</taxon>
        <taxon>Heunggongvirae</taxon>
        <taxon>Uroviricota</taxon>
        <taxon>Caudoviricetes</taxon>
    </lineage>
</organism>
<accession>A0A8S5LMD2</accession>
<name>A0A8S5LMD2_9CAUD</name>
<proteinExistence type="predicted"/>
<reference evidence="1" key="1">
    <citation type="journal article" date="2021" name="Proc. Natl. Acad. Sci. U.S.A.">
        <title>A Catalog of Tens of Thousands of Viruses from Human Metagenomes Reveals Hidden Associations with Chronic Diseases.</title>
        <authorList>
            <person name="Tisza M.J."/>
            <person name="Buck C.B."/>
        </authorList>
    </citation>
    <scope>NUCLEOTIDE SEQUENCE</scope>
    <source>
        <strain evidence="1">Ct5d86</strain>
    </source>
</reference>
<dbReference type="EMBL" id="BK015875">
    <property type="protein sequence ID" value="DAD71043.1"/>
    <property type="molecule type" value="Genomic_DNA"/>
</dbReference>
<sequence length="84" mass="9368">MVIAGISPVFIYCNSWINVLICCYTSVPDFSSRCHHPGGIVACGQSAGKYSEYPKKFKKSKVSRKHLTHNIQQSTITIGGIYDW</sequence>
<protein>
    <submittedName>
        <fullName evidence="1">Uncharacterized protein</fullName>
    </submittedName>
</protein>